<dbReference type="Proteomes" id="UP001174196">
    <property type="component" value="Unassembled WGS sequence"/>
</dbReference>
<proteinExistence type="predicted"/>
<comment type="caution">
    <text evidence="1">The sequence shown here is derived from an EMBL/GenBank/DDBJ whole genome shotgun (WGS) entry which is preliminary data.</text>
</comment>
<accession>A0ABT8IK67</accession>
<keyword evidence="2" id="KW-1185">Reference proteome</keyword>
<name>A0ABT8IK67_9BACL</name>
<reference evidence="1" key="1">
    <citation type="submission" date="2022-08" db="EMBL/GenBank/DDBJ databases">
        <title>Polycladomyces zharkentsis sp. nov., a novel thermophilic CMC and starch-degrading bacterium isolated from a geothermal spring in Kazakhstan.</title>
        <authorList>
            <person name="Mashzhan A."/>
            <person name="Kistaubaeva A."/>
            <person name="Javier-Lopez R."/>
            <person name="Birkeland N.-K."/>
        </authorList>
    </citation>
    <scope>NUCLEOTIDE SEQUENCE</scope>
    <source>
        <strain evidence="1">KSR 13</strain>
    </source>
</reference>
<gene>
    <name evidence="1" type="ORF">NWF35_04590</name>
</gene>
<dbReference type="Gene3D" id="2.60.40.1630">
    <property type="entry name" value="bacillus anthracis domain"/>
    <property type="match status" value="1"/>
</dbReference>
<sequence>MNKEIQIGGDTFKVTEVLYDGNRLSVGFMYRFQDKIDMRQLPEMEIQVNGKLRGTALTGGSLDSRTFQGILHATPDKGLKSFTINLVLTNKKDRHKTWQLAFPVQLTSHPKEFTVNASQSPKR</sequence>
<evidence type="ECO:0000313" key="1">
    <source>
        <dbReference type="EMBL" id="MDN4593184.1"/>
    </source>
</evidence>
<protein>
    <submittedName>
        <fullName evidence="1">DUF4179 domain-containing protein</fullName>
    </submittedName>
</protein>
<evidence type="ECO:0000313" key="2">
    <source>
        <dbReference type="Proteomes" id="UP001174196"/>
    </source>
</evidence>
<dbReference type="RefSeq" id="WP_301237898.1">
    <property type="nucleotide sequence ID" value="NZ_JANRHH010000020.1"/>
</dbReference>
<organism evidence="1 2">
    <name type="scientific">Polycladomyces subterraneus</name>
    <dbReference type="NCBI Taxonomy" id="1016997"/>
    <lineage>
        <taxon>Bacteria</taxon>
        <taxon>Bacillati</taxon>
        <taxon>Bacillota</taxon>
        <taxon>Bacilli</taxon>
        <taxon>Bacillales</taxon>
        <taxon>Thermoactinomycetaceae</taxon>
        <taxon>Polycladomyces</taxon>
    </lineage>
</organism>
<dbReference type="EMBL" id="JANRHH010000020">
    <property type="protein sequence ID" value="MDN4593184.1"/>
    <property type="molecule type" value="Genomic_DNA"/>
</dbReference>